<dbReference type="RefSeq" id="NP_052040.1">
    <property type="nucleotide sequence ID" value="NC_001266.1"/>
</dbReference>
<reference evidence="3" key="21">
    <citation type="journal article" date="1999" name="J. Mol. Biol.">
        <title>Shope fibroma virus DNA topoisomerase catalyses holliday junction resolution and hairpin formation in vitro.</title>
        <authorList>
            <person name="Palaniyar N."/>
            <person name="Gerasimopoulos E."/>
            <person name="Evans D.H."/>
        </authorList>
    </citation>
    <scope>NUCLEOTIDE SEQUENCE [LARGE SCALE GENOMIC DNA]</scope>
    <source>
        <strain evidence="3">Kasza</strain>
    </source>
</reference>
<reference evidence="3" key="11">
    <citation type="journal article" date="1991" name="Virology">
        <title>Identification and DNA sequence of the large subunit of the capping enzyme from Shope fibroma virus.</title>
        <authorList>
            <person name="Upton C."/>
            <person name="Stuart D."/>
            <person name="McFadden G."/>
        </authorList>
    </citation>
    <scope>NUCLEOTIDE SEQUENCE [LARGE SCALE GENOMIC DNA]</scope>
    <source>
        <strain evidence="3">Kasza</strain>
    </source>
</reference>
<evidence type="ECO:0000313" key="2">
    <source>
        <dbReference type="EMBL" id="AAF18033.1"/>
    </source>
</evidence>
<name>Q9PX87_RFVKA</name>
<dbReference type="EMBL" id="AF170722">
    <property type="protein sequence ID" value="AAF18033.1"/>
    <property type="molecule type" value="Genomic_DNA"/>
</dbReference>
<reference evidence="3" key="5">
    <citation type="journal article" date="1987" name="Virology">
        <title>Tumorigenic poxviruses: genomic organization and DNA sequence of the telomeric region of the Shope fibroma virus genome.</title>
        <authorList>
            <person name="Upton C."/>
            <person name="DeLange A.M."/>
            <person name="McFadden G."/>
        </authorList>
    </citation>
    <scope>NUCLEOTIDE SEQUENCE [LARGE SCALE GENOMIC DNA]</scope>
    <source>
        <strain evidence="3">Kasza</strain>
    </source>
</reference>
<reference evidence="1 3" key="3">
    <citation type="journal article" date="1986" name="Mol. Cell. Biol.">
        <title>DNA sequence homology between the terminal inverted repeats of Shope fibroma virus and an endogenous cellular plasmid species.</title>
        <authorList>
            <person name="Upton C."/>
            <person name="McFadden G."/>
        </authorList>
    </citation>
    <scope>NUCLEOTIDE SEQUENCE [LARGE SCALE GENOMIC DNA]</scope>
    <source>
        <strain evidence="1 3">Kasza</strain>
    </source>
</reference>
<organismHost>
    <name type="scientific">Oryctolagus cuniculus</name>
    <name type="common">Rabbit</name>
    <dbReference type="NCBI Taxonomy" id="9986"/>
</organismHost>
<reference evidence="2 3" key="12">
    <citation type="journal article" date="1991" name="Virology">
        <title>Sequence and analysis of a portion of the genomes of Shope fibroma virus and malignant rabbit fibroma virus that is important for viral replication in lymphocytes.</title>
        <authorList>
            <person name="Strayer D.S."/>
            <person name="Jerng H.H."/>
            <person name="O'Connor K."/>
        </authorList>
    </citation>
    <scope>NUCLEOTIDE SEQUENCE [LARGE SCALE GENOMIC DNA]</scope>
    <source>
        <strain evidence="2 3">Kasza</strain>
    </source>
</reference>
<reference evidence="3" key="9">
    <citation type="journal article" date="1990" name="Virology">
        <title>Tumorigenic poxviruses: characterization of the expression of an epidermal growth factor related gene in Shope fibroma virus.</title>
        <authorList>
            <person name="Chang W."/>
            <person name="Macaulay C."/>
            <person name="Hu S.L."/>
            <person name="Tam J.P."/>
            <person name="McFadden G."/>
        </authorList>
    </citation>
    <scope>NUCLEOTIDE SEQUENCE [LARGE SCALE GENOMIC DNA]</scope>
    <source>
        <strain evidence="3">Kasza</strain>
    </source>
</reference>
<reference evidence="3" key="7">
    <citation type="journal article" date="1990" name="Virology">
        <title>Identification and DNA sequence of the Shope fibroma virus DNA topoisomerase gene.</title>
        <authorList>
            <person name="Upton C."/>
            <person name="Opgenorth A."/>
            <person name="Traktman P."/>
            <person name="McFadden G."/>
        </authorList>
    </citation>
    <scope>NUCLEOTIDE SEQUENCE [LARGE SCALE GENOMIC DNA]</scope>
    <source>
        <strain evidence="3">Kasza</strain>
    </source>
</reference>
<reference evidence="3" key="19">
    <citation type="journal article" date="1995" name="Virology">
        <title>Species specificity of ectromelia virus and vaccinia virus interferon-gamma binding proteins.</title>
        <authorList>
            <person name="Mossman K."/>
            <person name="Upton C."/>
            <person name="Buller R.M."/>
            <person name="McFadden G."/>
        </authorList>
    </citation>
    <scope>NUCLEOTIDE SEQUENCE [LARGE SCALE GENOMIC DNA]</scope>
    <source>
        <strain evidence="3">Kasza</strain>
    </source>
</reference>
<dbReference type="KEGG" id="vg:1486994"/>
<reference evidence="3" key="14">
    <citation type="journal article" date="1992" name="Virus Res.">
        <title>Sequence and analysis of the BamHI 'D' fragment of Shope fibroma virus: comparison with similar regions of related poxviruses.</title>
        <authorList>
            <person name="Strayer D.S."/>
            <person name="Jerng H.H."/>
        </authorList>
    </citation>
    <scope>NUCLEOTIDE SEQUENCE [LARGE SCALE GENOMIC DNA]</scope>
    <source>
        <strain evidence="3">Kasza</strain>
    </source>
</reference>
<gene>
    <name evidence="2" type="primary">s008.1R</name>
    <name evidence="1" type="synonym">s008.1L</name>
</gene>
<reference evidence="3" key="4">
    <citation type="journal article" date="1986" name="Virology">
        <title>Tumorigenic poxviruses: analysis of viral DNA sequences implicated in the tumorigenicity of Shope fibroma virus and malignant rabbit virus.</title>
        <authorList>
            <person name="Upton C."/>
            <person name="McFadden G."/>
        </authorList>
    </citation>
    <scope>NUCLEOTIDE SEQUENCE [LARGE SCALE GENOMIC DNA]</scope>
    <source>
        <strain evidence="3">Kasza</strain>
    </source>
</reference>
<reference evidence="3" key="22">
    <citation type="journal article" date="1999" name="J. Virol.">
        <title>Myxoma virus encodes an alpha2,3-sialyltransferase that enhances virulence.</title>
        <authorList>
            <person name="Jackson R.J."/>
            <person name="Hall D.F."/>
            <person name="Kerr P.J."/>
        </authorList>
    </citation>
    <scope>NUCLEOTIDE SEQUENCE [LARGE SCALE GENOMIC DNA]</scope>
    <source>
        <strain evidence="3">Kasza</strain>
    </source>
</reference>
<protein>
    <submittedName>
        <fullName evidence="1">Gp008.1L</fullName>
    </submittedName>
    <submittedName>
        <fullName evidence="2">Gp008.1R</fullName>
    </submittedName>
</protein>
<reference evidence="1 3" key="8">
    <citation type="journal article" date="1990" name="Virology">
        <title>The complete DNA sequence of vaccinia virus.</title>
        <authorList>
            <person name="Goebel S.J."/>
            <person name="Johnson G.P."/>
            <person name="Perkus M.E."/>
            <person name="Davis S.W."/>
            <person name="Winslow J.P."/>
            <person name="Paoletti E."/>
        </authorList>
    </citation>
    <scope>NUCLEOTIDE SEQUENCE [LARGE SCALE GENOMIC DNA]</scope>
    <source>
        <strain evidence="1 3">Kasza</strain>
    </source>
</reference>
<dbReference type="KEGG" id="vg:1486853"/>
<keyword evidence="3" id="KW-1185">Reference proteome</keyword>
<reference evidence="3" key="13">
    <citation type="journal article" date="1992" name="J. Gen. Virol.">
        <title>Nucleotide sequence analysis of a unique near-terminal region of the tumorigenic poxvirus, Shope fibroma virus.</title>
        <authorList>
            <person name="Massung R.F."/>
            <person name="McFadden G."/>
            <person name="Moyer R.W."/>
        </authorList>
    </citation>
    <scope>NUCLEOTIDE SEQUENCE [LARGE SCALE GENOMIC DNA]</scope>
    <source>
        <strain evidence="3">Kasza</strain>
    </source>
</reference>
<reference evidence="2 3" key="23">
    <citation type="journal article" date="1999" name="Virology">
        <title>The complete genome sequence of shope (Rabbit) fibroma virus.</title>
        <authorList>
            <person name="Willer D.O."/>
            <person name="McFadden G."/>
            <person name="Evans D.H."/>
        </authorList>
    </citation>
    <scope>NUCLEOTIDE SEQUENCE [LARGE SCALE GENOMIC DNA]</scope>
    <source>
        <strain evidence="2 3">Kasza</strain>
    </source>
</reference>
<proteinExistence type="predicted"/>
<reference evidence="3" key="18">
    <citation type="journal article" date="1995" name="Virology">
        <title>Myxoma virus and Shope fibroma virus encode dual-specificity tyrosine/serine phosphatases which are essential for virus viability.</title>
        <authorList>
            <person name="Mossman K."/>
            <person name="Ostergaard H."/>
            <person name="Upton C."/>
            <person name="McFadden G."/>
        </authorList>
    </citation>
    <scope>NUCLEOTIDE SEQUENCE [LARGE SCALE GENOMIC DNA]</scope>
    <source>
        <strain evidence="3">Kasza</strain>
    </source>
</reference>
<reference evidence="3" key="16">
    <citation type="journal article" date="1994" name="J. Virol.">
        <title>A poxvirus protein with a RING finger motif binds zinc and localizes in virus factories.</title>
        <authorList>
            <person name="Upton C."/>
            <person name="Schiff L."/>
            <person name="Rice S.A."/>
            <person name="Dowdeswell T."/>
            <person name="Yang X."/>
            <person name="McFadden G."/>
        </authorList>
    </citation>
    <scope>NUCLEOTIDE SEQUENCE [LARGE SCALE GENOMIC DNA]</scope>
    <source>
        <strain evidence="3">Kasza</strain>
    </source>
</reference>
<organism evidence="3">
    <name type="scientific">Rabbit fibroma virus (strain Kasza)</name>
    <name type="common">RFV</name>
    <name type="synonym">Shope fibroma virus (strain Kasza)</name>
    <dbReference type="NCBI Taxonomy" id="10272"/>
    <lineage>
        <taxon>Viruses</taxon>
        <taxon>Varidnaviria</taxon>
        <taxon>Bamfordvirae</taxon>
        <taxon>Nucleocytoviricota</taxon>
        <taxon>Pokkesviricetes</taxon>
        <taxon>Chitovirales</taxon>
        <taxon>Poxviridae</taxon>
        <taxon>Chordopoxvirinae</taxon>
        <taxon>Leporipoxvirus</taxon>
        <taxon>Leporipoxvirus shope</taxon>
        <taxon>Rabbit fibroma virus</taxon>
    </lineage>
</organism>
<reference evidence="3" key="10">
    <citation type="journal article" date="1991" name="Biochem. Biophys. Res. Commun.">
        <title>T2 open reading frame from the Shope fibroma virus encodes a soluble form of the TNF receptor.</title>
        <authorList>
            <person name="Smith C.A."/>
            <person name="Davis T."/>
            <person name="Wignall J.M."/>
            <person name="Din W.S."/>
            <person name="Farrah T."/>
            <person name="Upton C."/>
            <person name="McFadden G."/>
            <person name="Goodwin R.G."/>
        </authorList>
    </citation>
    <scope>NUCLEOTIDE SEQUENCE [LARGE SCALE GENOMIC DNA]</scope>
    <source>
        <strain evidence="3">Kasza</strain>
    </source>
</reference>
<reference evidence="2 3" key="1">
    <citation type="journal article" date="1984" name="J. Virol.">
        <title>Tumorigenic poxviruses: construction of the composite physical map of the Shope fibroma virus genome.</title>
        <authorList>
            <person name="Delange A.M."/>
            <person name="Macaulay C."/>
            <person name="Block W."/>
            <person name="Mueller T."/>
            <person name="McFadden G."/>
        </authorList>
    </citation>
    <scope>NUCLEOTIDE SEQUENCE [LARGE SCALE GENOMIC DNA]</scope>
    <source>
        <strain evidence="2 3">Kasza</strain>
    </source>
</reference>
<dbReference type="EMBL" id="AF170722">
    <property type="protein sequence ID" value="AAF17897.1"/>
    <property type="molecule type" value="Genomic_DNA"/>
</dbReference>
<reference evidence="3" key="20">
    <citation type="journal article" date="1997" name="Virology">
        <title>The T1/35kDa family of poxvirus-secreted proteins bind chemokines and modulate leukocyte influx into virus-infected tissues.</title>
        <authorList>
            <person name="Graham K.A."/>
            <person name="Lalani A.S."/>
            <person name="Macen J.L."/>
            <person name="Ness T.L."/>
            <person name="Barry M."/>
            <person name="Liu L.Y."/>
            <person name="Lucas A."/>
            <person name="Clark-Lewis I."/>
            <person name="Moyer R.W."/>
            <person name="McFadden G."/>
        </authorList>
    </citation>
    <scope>NUCLEOTIDE SEQUENCE [LARGE SCALE GENOMIC DNA]</scope>
    <source>
        <strain evidence="3">Kasza</strain>
    </source>
</reference>
<evidence type="ECO:0000313" key="3">
    <source>
        <dbReference type="Proteomes" id="UP000000868"/>
    </source>
</evidence>
<reference evidence="3" key="15">
    <citation type="journal article" date="1993" name="Proc. Natl. Acad. Sci. U.S.A.">
        <title>Identification of a poxvirus gene encoding a uracil-DNA glycosylase.</title>
        <authorList>
            <person name="Upton C."/>
            <person name="Stuart D.T."/>
            <person name="McFadden G."/>
        </authorList>
    </citation>
    <scope>NUCLEOTIDE SEQUENCE [LARGE SCALE GENOMIC DNA]</scope>
    <source>
        <strain evidence="3">Kasza</strain>
    </source>
</reference>
<accession>Q9PX87</accession>
<sequence>MSVEISDSERSDTCTTKTKRRVLTVWLDSVLSILQTAVGGNTKREMDDFFAFLVTR</sequence>
<reference evidence="3" key="2">
    <citation type="journal article" date="1986" name="J. Virol.">
        <title>Identification and nucleotide sequence of the thymidine kinase gene of Shope fibroma virus.</title>
        <authorList>
            <person name="Upton C."/>
            <person name="McFadden G."/>
        </authorList>
    </citation>
    <scope>NUCLEOTIDE SEQUENCE [LARGE SCALE GENOMIC DNA]</scope>
    <source>
        <strain evidence="3">Kasza</strain>
    </source>
</reference>
<dbReference type="RefSeq" id="NP_051896.1">
    <property type="nucleotide sequence ID" value="NC_001266.1"/>
</dbReference>
<reference evidence="3" key="6">
    <citation type="journal article" date="1988" name="Virology">
        <title>Tumorigenic poxviruses: fine analysis of the recombination junctions in malignant rabbit fibroma virus, a recombinant between Shope fibroma virus and myxoma virus.</title>
        <authorList>
            <person name="Upton C."/>
            <person name="Macen J.L."/>
            <person name="Maranchuk R.A."/>
            <person name="DeLange A.M."/>
            <person name="McFadden G."/>
        </authorList>
    </citation>
    <scope>NUCLEOTIDE SEQUENCE [LARGE SCALE GENOMIC DNA]</scope>
    <source>
        <strain evidence="3">Kasza</strain>
    </source>
</reference>
<evidence type="ECO:0000313" key="1">
    <source>
        <dbReference type="EMBL" id="AAF17897.1"/>
    </source>
</evidence>
<reference evidence="3" key="17">
    <citation type="journal article" date="1994" name="Virology">
        <title>Characterization of the Shope fibroma virus DNA ligase gene.</title>
        <authorList>
            <person name="Parks R.J."/>
            <person name="Lichty B.D."/>
            <person name="Karakis C."/>
            <person name="Evans D.H."/>
        </authorList>
    </citation>
    <scope>NUCLEOTIDE SEQUENCE [LARGE SCALE GENOMIC DNA]</scope>
    <source>
        <strain evidence="3">Kasza</strain>
    </source>
</reference>
<dbReference type="Proteomes" id="UP000000868">
    <property type="component" value="Segment"/>
</dbReference>